<keyword evidence="1" id="KW-0812">Transmembrane</keyword>
<dbReference type="Pfam" id="PF25362">
    <property type="entry name" value="bPH_11"/>
    <property type="match status" value="1"/>
</dbReference>
<dbReference type="KEGG" id="mspg:F6B93_09020"/>
<evidence type="ECO:0000313" key="4">
    <source>
        <dbReference type="Proteomes" id="UP000682202"/>
    </source>
</evidence>
<reference evidence="3" key="1">
    <citation type="submission" date="2019-12" db="EMBL/GenBank/DDBJ databases">
        <title>Mycobacterium spongiae sp. nov.</title>
        <authorList>
            <person name="Stinear T."/>
        </authorList>
    </citation>
    <scope>NUCLEOTIDE SEQUENCE</scope>
    <source>
        <strain evidence="3">FSD4b-SM</strain>
    </source>
</reference>
<feature type="transmembrane region" description="Helical" evidence="1">
    <location>
        <begin position="6"/>
        <end position="28"/>
    </location>
</feature>
<evidence type="ECO:0000313" key="3">
    <source>
        <dbReference type="EMBL" id="QUR67222.1"/>
    </source>
</evidence>
<keyword evidence="1" id="KW-0472">Membrane</keyword>
<dbReference type="AlphaFoldDB" id="A0A975JWZ6"/>
<dbReference type="Proteomes" id="UP000682202">
    <property type="component" value="Chromosome"/>
</dbReference>
<name>A0A975JWZ6_9MYCO</name>
<gene>
    <name evidence="3" type="ORF">F6B93_09020</name>
</gene>
<organism evidence="3 4">
    <name type="scientific">Mycobacterium spongiae</name>
    <dbReference type="NCBI Taxonomy" id="886343"/>
    <lineage>
        <taxon>Bacteria</taxon>
        <taxon>Bacillati</taxon>
        <taxon>Actinomycetota</taxon>
        <taxon>Actinomycetes</taxon>
        <taxon>Mycobacteriales</taxon>
        <taxon>Mycobacteriaceae</taxon>
        <taxon>Mycobacterium</taxon>
    </lineage>
</organism>
<dbReference type="InterPro" id="IPR057446">
    <property type="entry name" value="PH_bac"/>
</dbReference>
<evidence type="ECO:0000256" key="1">
    <source>
        <dbReference type="SAM" id="Phobius"/>
    </source>
</evidence>
<keyword evidence="4" id="KW-1185">Reference proteome</keyword>
<accession>A0A975JWZ6</accession>
<dbReference type="EMBL" id="CP046600">
    <property type="protein sequence ID" value="QUR67222.1"/>
    <property type="molecule type" value="Genomic_DNA"/>
</dbReference>
<dbReference type="RefSeq" id="WP_211698790.1">
    <property type="nucleotide sequence ID" value="NZ_CP046600.1"/>
</dbReference>
<proteinExistence type="predicted"/>
<sequence>MNSGTLVGSLIFAAILMVLITVVIALMLRGWRNRAQRQAELLGDLPDVPERVGAATLSTRGMYVGCMLSPAWNELVMAGDLGYRSKSVLSRHPEGIMIQRNRAQPIWIPRESVTTIRTERDLLSSGAGRIVDPNPILTIRWRLSSGAEMDTGFWASNCSEYSCWLDGQQEQEDVA</sequence>
<evidence type="ECO:0000259" key="2">
    <source>
        <dbReference type="Pfam" id="PF25362"/>
    </source>
</evidence>
<protein>
    <submittedName>
        <fullName evidence="3">Transporter</fullName>
    </submittedName>
</protein>
<keyword evidence="1" id="KW-1133">Transmembrane helix</keyword>
<feature type="domain" description="PH" evidence="2">
    <location>
        <begin position="43"/>
        <end position="166"/>
    </location>
</feature>